<dbReference type="EMBL" id="CP029479">
    <property type="protein sequence ID" value="AWM76628.1"/>
    <property type="molecule type" value="Genomic_DNA"/>
</dbReference>
<dbReference type="KEGG" id="phb:HYN04_01895"/>
<proteinExistence type="predicted"/>
<keyword evidence="1" id="KW-1133">Transmembrane helix</keyword>
<keyword evidence="3" id="KW-1185">Reference proteome</keyword>
<feature type="transmembrane region" description="Helical" evidence="1">
    <location>
        <begin position="158"/>
        <end position="180"/>
    </location>
</feature>
<dbReference type="AlphaFoldDB" id="A0A2Z3HYK7"/>
<evidence type="ECO:0000313" key="2">
    <source>
        <dbReference type="EMBL" id="AWM76628.1"/>
    </source>
</evidence>
<keyword evidence="1" id="KW-0472">Membrane</keyword>
<evidence type="ECO:0000256" key="1">
    <source>
        <dbReference type="SAM" id="Phobius"/>
    </source>
</evidence>
<reference evidence="3" key="1">
    <citation type="submission" date="2018-05" db="EMBL/GenBank/DDBJ databases">
        <title>Genome sequencing of Phenylobacterium sp. HYN0004.</title>
        <authorList>
            <person name="Yi H."/>
            <person name="Baek C."/>
        </authorList>
    </citation>
    <scope>NUCLEOTIDE SEQUENCE [LARGE SCALE GENOMIC DNA]</scope>
    <source>
        <strain evidence="3">HYN0004</strain>
    </source>
</reference>
<protein>
    <submittedName>
        <fullName evidence="2">DUF969 domain-containing protein</fullName>
    </submittedName>
</protein>
<organism evidence="2 3">
    <name type="scientific">Phenylobacterium parvum</name>
    <dbReference type="NCBI Taxonomy" id="2201350"/>
    <lineage>
        <taxon>Bacteria</taxon>
        <taxon>Pseudomonadati</taxon>
        <taxon>Pseudomonadota</taxon>
        <taxon>Alphaproteobacteria</taxon>
        <taxon>Caulobacterales</taxon>
        <taxon>Caulobacteraceae</taxon>
        <taxon>Phenylobacterium</taxon>
    </lineage>
</organism>
<dbReference type="InterPro" id="IPR010374">
    <property type="entry name" value="DUF969"/>
</dbReference>
<dbReference type="RefSeq" id="WP_110449197.1">
    <property type="nucleotide sequence ID" value="NZ_CP029479.1"/>
</dbReference>
<keyword evidence="1" id="KW-0812">Transmembrane</keyword>
<gene>
    <name evidence="2" type="ORF">HYN04_01895</name>
</gene>
<name>A0A2Z3HYK7_9CAUL</name>
<dbReference type="Proteomes" id="UP000247763">
    <property type="component" value="Chromosome"/>
</dbReference>
<dbReference type="OrthoDB" id="80065at2"/>
<accession>A0A2Z3HYK7</accession>
<feature type="transmembrane region" description="Helical" evidence="1">
    <location>
        <begin position="192"/>
        <end position="213"/>
    </location>
</feature>
<sequence>MLVLLGVLLVVAGFAVGLNPLLVVLASALATGLAAGLSPLEVLAAFGKAFNENRYVSAAWLILPVIGVLERSGLQEAARGLIGRLKTVTFARLMLAYLLFRQGTAALGLVSIAGQTQTIRPIIAPMAEAARATETGVEALSPAETQRVRAFAAGTDNIGLFFGEDIFLAIGSILLMVGFLEQNGITVEPLHLSVWAIPTAIAAFLVHGARILVFGRRTPRS</sequence>
<evidence type="ECO:0000313" key="3">
    <source>
        <dbReference type="Proteomes" id="UP000247763"/>
    </source>
</evidence>
<dbReference type="Pfam" id="PF06149">
    <property type="entry name" value="DUF969"/>
    <property type="match status" value="1"/>
</dbReference>